<sequence length="87" mass="10347">MPECFRDRYKKDNFFAKVVGQPETFNDFRVHDGLIYKRSGDVEVLCIPDIMLGERRAREIIISHAHSLLAHLGYKKTLQLLREEVWW</sequence>
<name>A0A0C2WIV4_AMAMK</name>
<dbReference type="Gene3D" id="1.10.340.70">
    <property type="match status" value="1"/>
</dbReference>
<dbReference type="InParanoid" id="A0A0C2WIV4"/>
<proteinExistence type="predicted"/>
<feature type="domain" description="Integrase zinc-binding" evidence="1">
    <location>
        <begin position="57"/>
        <end position="87"/>
    </location>
</feature>
<dbReference type="InterPro" id="IPR041588">
    <property type="entry name" value="Integrase_H2C2"/>
</dbReference>
<evidence type="ECO:0000259" key="1">
    <source>
        <dbReference type="Pfam" id="PF17921"/>
    </source>
</evidence>
<dbReference type="HOGENOM" id="CLU_164186_0_0_1"/>
<gene>
    <name evidence="2" type="ORF">M378DRAFT_82536</name>
</gene>
<organism evidence="2 3">
    <name type="scientific">Amanita muscaria (strain Koide BX008)</name>
    <dbReference type="NCBI Taxonomy" id="946122"/>
    <lineage>
        <taxon>Eukaryota</taxon>
        <taxon>Fungi</taxon>
        <taxon>Dikarya</taxon>
        <taxon>Basidiomycota</taxon>
        <taxon>Agaricomycotina</taxon>
        <taxon>Agaricomycetes</taxon>
        <taxon>Agaricomycetidae</taxon>
        <taxon>Agaricales</taxon>
        <taxon>Pluteineae</taxon>
        <taxon>Amanitaceae</taxon>
        <taxon>Amanita</taxon>
    </lineage>
</organism>
<evidence type="ECO:0000313" key="3">
    <source>
        <dbReference type="Proteomes" id="UP000054549"/>
    </source>
</evidence>
<reference evidence="2 3" key="1">
    <citation type="submission" date="2014-04" db="EMBL/GenBank/DDBJ databases">
        <title>Evolutionary Origins and Diversification of the Mycorrhizal Mutualists.</title>
        <authorList>
            <consortium name="DOE Joint Genome Institute"/>
            <consortium name="Mycorrhizal Genomics Consortium"/>
            <person name="Kohler A."/>
            <person name="Kuo A."/>
            <person name="Nagy L.G."/>
            <person name="Floudas D."/>
            <person name="Copeland A."/>
            <person name="Barry K.W."/>
            <person name="Cichocki N."/>
            <person name="Veneault-Fourrey C."/>
            <person name="LaButti K."/>
            <person name="Lindquist E.A."/>
            <person name="Lipzen A."/>
            <person name="Lundell T."/>
            <person name="Morin E."/>
            <person name="Murat C."/>
            <person name="Riley R."/>
            <person name="Ohm R."/>
            <person name="Sun H."/>
            <person name="Tunlid A."/>
            <person name="Henrissat B."/>
            <person name="Grigoriev I.V."/>
            <person name="Hibbett D.S."/>
            <person name="Martin F."/>
        </authorList>
    </citation>
    <scope>NUCLEOTIDE SEQUENCE [LARGE SCALE GENOMIC DNA]</scope>
    <source>
        <strain evidence="2 3">Koide BX008</strain>
    </source>
</reference>
<feature type="non-terminal residue" evidence="2">
    <location>
        <position position="87"/>
    </location>
</feature>
<evidence type="ECO:0000313" key="2">
    <source>
        <dbReference type="EMBL" id="KIL61462.1"/>
    </source>
</evidence>
<accession>A0A0C2WIV4</accession>
<dbReference type="Pfam" id="PF17921">
    <property type="entry name" value="Integrase_H2C2"/>
    <property type="match status" value="1"/>
</dbReference>
<keyword evidence="3" id="KW-1185">Reference proteome</keyword>
<dbReference type="AlphaFoldDB" id="A0A0C2WIV4"/>
<dbReference type="OrthoDB" id="3249394at2759"/>
<dbReference type="Proteomes" id="UP000054549">
    <property type="component" value="Unassembled WGS sequence"/>
</dbReference>
<protein>
    <recommendedName>
        <fullName evidence="1">Integrase zinc-binding domain-containing protein</fullName>
    </recommendedName>
</protein>
<dbReference type="STRING" id="946122.A0A0C2WIV4"/>
<dbReference type="EMBL" id="KN818284">
    <property type="protein sequence ID" value="KIL61462.1"/>
    <property type="molecule type" value="Genomic_DNA"/>
</dbReference>